<keyword evidence="3" id="KW-1185">Reference proteome</keyword>
<evidence type="ECO:0000313" key="2">
    <source>
        <dbReference type="EMBL" id="MFM1722340.1"/>
    </source>
</evidence>
<accession>A0ABW9FC32</accession>
<dbReference type="Proteomes" id="UP001629745">
    <property type="component" value="Unassembled WGS sequence"/>
</dbReference>
<feature type="transmembrane region" description="Helical" evidence="1">
    <location>
        <begin position="40"/>
        <end position="60"/>
    </location>
</feature>
<protein>
    <submittedName>
        <fullName evidence="2">Uncharacterized protein</fullName>
    </submittedName>
</protein>
<organism evidence="2 3">
    <name type="scientific">Rhodococcus parequi</name>
    <dbReference type="NCBI Taxonomy" id="3137122"/>
    <lineage>
        <taxon>Bacteria</taxon>
        <taxon>Bacillati</taxon>
        <taxon>Actinomycetota</taxon>
        <taxon>Actinomycetes</taxon>
        <taxon>Mycobacteriales</taxon>
        <taxon>Nocardiaceae</taxon>
        <taxon>Rhodococcus</taxon>
    </lineage>
</organism>
<comment type="caution">
    <text evidence="2">The sequence shown here is derived from an EMBL/GenBank/DDBJ whole genome shotgun (WGS) entry which is preliminary data.</text>
</comment>
<dbReference type="EMBL" id="JBDLNV010000001">
    <property type="protein sequence ID" value="MFM1722340.1"/>
    <property type="molecule type" value="Genomic_DNA"/>
</dbReference>
<reference evidence="2 3" key="1">
    <citation type="submission" date="2023-11" db="EMBL/GenBank/DDBJ databases">
        <authorList>
            <person name="Val-Calvo J."/>
            <person name="Scortti M."/>
            <person name="Vazquez-Boland J."/>
        </authorList>
    </citation>
    <scope>NUCLEOTIDE SEQUENCE [LARGE SCALE GENOMIC DNA]</scope>
    <source>
        <strain evidence="2 3">PAM 2766</strain>
    </source>
</reference>
<evidence type="ECO:0000256" key="1">
    <source>
        <dbReference type="SAM" id="Phobius"/>
    </source>
</evidence>
<evidence type="ECO:0000313" key="3">
    <source>
        <dbReference type="Proteomes" id="UP001629745"/>
    </source>
</evidence>
<sequence length="212" mass="21758">MDSVGVPRPRPVTGLLVLVGLIAGMIAALVWHFAAPSPAAWLPGLPLLAVLGMLVGWFVAACANAEGWRILRAPAAPRRPLVALVCGTALVAGLCFAWVWTLAPPAPDEAAADSQPVPIATAATETPVRFEGLGTPFCGEVGVMCVYADADTSTDADVVELDMVVAEPGSVRLGVGSPWLTFPILCGVTASVAAAGALGSGVRVVRWAVERR</sequence>
<dbReference type="RefSeq" id="WP_420162899.1">
    <property type="nucleotide sequence ID" value="NZ_JBDLNV010000001.1"/>
</dbReference>
<name>A0ABW9FC32_9NOCA</name>
<keyword evidence="1" id="KW-0812">Transmembrane</keyword>
<proteinExistence type="predicted"/>
<feature type="transmembrane region" description="Helical" evidence="1">
    <location>
        <begin position="12"/>
        <end position="34"/>
    </location>
</feature>
<keyword evidence="1" id="KW-1133">Transmembrane helix</keyword>
<gene>
    <name evidence="2" type="ORF">ABEU20_000894</name>
</gene>
<feature type="transmembrane region" description="Helical" evidence="1">
    <location>
        <begin position="180"/>
        <end position="205"/>
    </location>
</feature>
<feature type="transmembrane region" description="Helical" evidence="1">
    <location>
        <begin position="81"/>
        <end position="100"/>
    </location>
</feature>
<keyword evidence="1" id="KW-0472">Membrane</keyword>